<gene>
    <name evidence="7" type="ordered locus">CAP2UW1_4003</name>
</gene>
<dbReference type="PROSITE" id="PS51332">
    <property type="entry name" value="B12_BINDING"/>
    <property type="match status" value="1"/>
</dbReference>
<feature type="domain" description="HTH merR-type" evidence="5">
    <location>
        <begin position="13"/>
        <end position="70"/>
    </location>
</feature>
<accession>C7RN62</accession>
<feature type="domain" description="B12-binding" evidence="6">
    <location>
        <begin position="187"/>
        <end position="312"/>
    </location>
</feature>
<dbReference type="HOGENOM" id="CLU_045945_3_0_4"/>
<sequence>MTLAQDNMCARPAMTISTVERDTGLGKDTLRVWERRYGFPQPERDHNGERVYPAEQVERLRLMKRLIDQGYRPGKLCAASDEELARLCNASAPARDGEPGPSEDLIRQLIRLVKANDVPALRHALNQSMMRLGLQSFVMDVVARLNHAVGEAWMNGEFAVFEEHLYTEQMKALLRQAIGSLPQSGGRPRILLTTVPDEQHVLGLLMAEALLVLEGATCISLGTQTPLFDIQMAAVAHQADIVAVSFSAAFPARQVGPLANQLRELLPTHIELWVGGAGAHRAPASPSGTLLLPNLPAALDGLSDWRTRHATCT</sequence>
<dbReference type="GO" id="GO:0046872">
    <property type="term" value="F:metal ion binding"/>
    <property type="evidence" value="ECO:0007669"/>
    <property type="project" value="InterPro"/>
</dbReference>
<dbReference type="Pfam" id="PF13411">
    <property type="entry name" value="MerR_1"/>
    <property type="match status" value="1"/>
</dbReference>
<reference evidence="7" key="1">
    <citation type="submission" date="2009-08" db="EMBL/GenBank/DDBJ databases">
        <authorList>
            <consortium name="US DOE Joint Genome Institute"/>
            <person name="Lucas S."/>
            <person name="Copeland A."/>
            <person name="Lapidus A."/>
            <person name="Glavina del Rio T."/>
            <person name="Dalin E."/>
            <person name="Tice H."/>
            <person name="Bruce D."/>
            <person name="Barry K."/>
            <person name="Pitluck S."/>
            <person name="Lowry S."/>
            <person name="Larimer F."/>
            <person name="Land M."/>
            <person name="Hauser L."/>
            <person name="Kyrpides N."/>
            <person name="Ivanova N."/>
            <person name="McMahon K.D."/>
            <person name="Hugenholtz P."/>
        </authorList>
    </citation>
    <scope>NUCLEOTIDE SEQUENCE</scope>
    <source>
        <strain evidence="7">UW-1</strain>
    </source>
</reference>
<dbReference type="STRING" id="522306.CAP2UW1_4003"/>
<dbReference type="GO" id="GO:0003700">
    <property type="term" value="F:DNA-binding transcription factor activity"/>
    <property type="evidence" value="ECO:0007669"/>
    <property type="project" value="InterPro"/>
</dbReference>
<dbReference type="PROSITE" id="PS50937">
    <property type="entry name" value="HTH_MERR_2"/>
    <property type="match status" value="1"/>
</dbReference>
<protein>
    <submittedName>
        <fullName evidence="7">Transcriptional regulator, MerR family</fullName>
    </submittedName>
</protein>
<evidence type="ECO:0000313" key="7">
    <source>
        <dbReference type="EMBL" id="ACV37248.1"/>
    </source>
</evidence>
<dbReference type="SUPFAM" id="SSF46955">
    <property type="entry name" value="Putative DNA-binding domain"/>
    <property type="match status" value="1"/>
</dbReference>
<dbReference type="InterPro" id="IPR003759">
    <property type="entry name" value="Cbl-bd_cap"/>
</dbReference>
<dbReference type="Pfam" id="PF02607">
    <property type="entry name" value="B12-binding_2"/>
    <property type="match status" value="1"/>
</dbReference>
<keyword evidence="2" id="KW-0805">Transcription regulation</keyword>
<evidence type="ECO:0000256" key="2">
    <source>
        <dbReference type="ARBA" id="ARBA00023015"/>
    </source>
</evidence>
<name>C7RN62_ACCRE</name>
<proteinExistence type="predicted"/>
<dbReference type="InterPro" id="IPR000551">
    <property type="entry name" value="MerR-type_HTH_dom"/>
</dbReference>
<keyword evidence="1" id="KW-0678">Repressor</keyword>
<dbReference type="AlphaFoldDB" id="C7RN62"/>
<keyword evidence="4" id="KW-0804">Transcription</keyword>
<organism evidence="7">
    <name type="scientific">Accumulibacter regalis</name>
    <dbReference type="NCBI Taxonomy" id="522306"/>
    <lineage>
        <taxon>Bacteria</taxon>
        <taxon>Pseudomonadati</taxon>
        <taxon>Pseudomonadota</taxon>
        <taxon>Betaproteobacteria</taxon>
        <taxon>Candidatus Accumulibacter</taxon>
    </lineage>
</organism>
<dbReference type="KEGG" id="app:CAP2UW1_4003"/>
<dbReference type="InterPro" id="IPR009061">
    <property type="entry name" value="DNA-bd_dom_put_sf"/>
</dbReference>
<dbReference type="Gene3D" id="1.10.1660.10">
    <property type="match status" value="1"/>
</dbReference>
<dbReference type="PANTHER" id="PTHR30204">
    <property type="entry name" value="REDOX-CYCLING DRUG-SENSING TRANSCRIPTIONAL ACTIVATOR SOXR"/>
    <property type="match status" value="1"/>
</dbReference>
<dbReference type="PANTHER" id="PTHR30204:SF69">
    <property type="entry name" value="MERR-FAMILY TRANSCRIPTIONAL REGULATOR"/>
    <property type="match status" value="1"/>
</dbReference>
<evidence type="ECO:0000256" key="3">
    <source>
        <dbReference type="ARBA" id="ARBA00023125"/>
    </source>
</evidence>
<dbReference type="Gene3D" id="1.10.1240.10">
    <property type="entry name" value="Methionine synthase domain"/>
    <property type="match status" value="1"/>
</dbReference>
<reference evidence="7" key="2">
    <citation type="submission" date="2009-09" db="EMBL/GenBank/DDBJ databases">
        <title>Complete sequence of chromosome of Candidatus Accumulibacter phosphatis clade IIA str. UW-1.</title>
        <authorList>
            <consortium name="US DOE Joint Genome Institute"/>
            <person name="Martin H.G."/>
            <person name="Ivanova N."/>
            <person name="Kunin V."/>
            <person name="Warnecke F."/>
            <person name="Barry K."/>
            <person name="He S."/>
            <person name="Salamov A."/>
            <person name="Szeto E."/>
            <person name="Dalin E."/>
            <person name="Pangilinan J.L."/>
            <person name="Lapidus A."/>
            <person name="Lowry S."/>
            <person name="Kyrpides N.C."/>
            <person name="McMahon K.D."/>
            <person name="Hugenholtz P."/>
        </authorList>
    </citation>
    <scope>NUCLEOTIDE SEQUENCE [LARGE SCALE GENOMIC DNA]</scope>
    <source>
        <strain evidence="7">UW-1</strain>
    </source>
</reference>
<dbReference type="InterPro" id="IPR036724">
    <property type="entry name" value="Cobalamin-bd_sf"/>
</dbReference>
<dbReference type="eggNOG" id="COG0789">
    <property type="taxonomic scope" value="Bacteria"/>
</dbReference>
<dbReference type="InterPro" id="IPR047057">
    <property type="entry name" value="MerR_fam"/>
</dbReference>
<dbReference type="CDD" id="cd01104">
    <property type="entry name" value="HTH_MlrA-CarA"/>
    <property type="match status" value="1"/>
</dbReference>
<evidence type="ECO:0000256" key="4">
    <source>
        <dbReference type="ARBA" id="ARBA00023163"/>
    </source>
</evidence>
<dbReference type="eggNOG" id="COG5012">
    <property type="taxonomic scope" value="Bacteria"/>
</dbReference>
<evidence type="ECO:0000259" key="6">
    <source>
        <dbReference type="PROSITE" id="PS51332"/>
    </source>
</evidence>
<dbReference type="CDD" id="cd02065">
    <property type="entry name" value="B12-binding_like"/>
    <property type="match status" value="1"/>
</dbReference>
<dbReference type="GO" id="GO:0031419">
    <property type="term" value="F:cobalamin binding"/>
    <property type="evidence" value="ECO:0007669"/>
    <property type="project" value="InterPro"/>
</dbReference>
<dbReference type="Gene3D" id="3.40.50.280">
    <property type="entry name" value="Cobalamin-binding domain"/>
    <property type="match status" value="1"/>
</dbReference>
<dbReference type="InterPro" id="IPR036594">
    <property type="entry name" value="Meth_synthase_dom"/>
</dbReference>
<dbReference type="GO" id="GO:0003677">
    <property type="term" value="F:DNA binding"/>
    <property type="evidence" value="ECO:0007669"/>
    <property type="project" value="UniProtKB-KW"/>
</dbReference>
<dbReference type="SUPFAM" id="SSF52242">
    <property type="entry name" value="Cobalamin (vitamin B12)-binding domain"/>
    <property type="match status" value="1"/>
</dbReference>
<evidence type="ECO:0000256" key="1">
    <source>
        <dbReference type="ARBA" id="ARBA00022491"/>
    </source>
</evidence>
<dbReference type="OrthoDB" id="9800334at2"/>
<keyword evidence="3" id="KW-0238">DNA-binding</keyword>
<dbReference type="InterPro" id="IPR006158">
    <property type="entry name" value="Cobalamin-bd"/>
</dbReference>
<evidence type="ECO:0000259" key="5">
    <source>
        <dbReference type="PROSITE" id="PS50937"/>
    </source>
</evidence>
<dbReference type="SMART" id="SM00422">
    <property type="entry name" value="HTH_MERR"/>
    <property type="match status" value="1"/>
</dbReference>
<dbReference type="EMBL" id="CP001715">
    <property type="protein sequence ID" value="ACV37248.1"/>
    <property type="molecule type" value="Genomic_DNA"/>
</dbReference>